<keyword evidence="5 12" id="KW-0138">CF(0)</keyword>
<dbReference type="GO" id="GO:0015986">
    <property type="term" value="P:proton motive force-driven ATP synthesis"/>
    <property type="evidence" value="ECO:0007669"/>
    <property type="project" value="InterPro"/>
</dbReference>
<keyword evidence="6 12" id="KW-0812">Transmembrane</keyword>
<dbReference type="Pfam" id="PF00895">
    <property type="entry name" value="ATP-synt_8"/>
    <property type="match status" value="1"/>
</dbReference>
<sequence>MPQMAPMNWLSLFIMFSLIFIMFNSINYFSLLYNSKLTKFNKTLKKMNWKW</sequence>
<protein>
    <recommendedName>
        <fullName evidence="12">ATP synthase complex subunit 8</fullName>
    </recommendedName>
</protein>
<evidence type="ECO:0000256" key="13">
    <source>
        <dbReference type="SAM" id="Phobius"/>
    </source>
</evidence>
<feature type="transmembrane region" description="Helical" evidence="13">
    <location>
        <begin position="12"/>
        <end position="33"/>
    </location>
</feature>
<evidence type="ECO:0000256" key="9">
    <source>
        <dbReference type="ARBA" id="ARBA00023065"/>
    </source>
</evidence>
<dbReference type="InterPro" id="IPR001421">
    <property type="entry name" value="ATP8_metazoa"/>
</dbReference>
<comment type="subcellular location">
    <subcellularLocation>
        <location evidence="1 12">Mitochondrion membrane</location>
        <topology evidence="1 12">Single-pass membrane protein</topology>
    </subcellularLocation>
</comment>
<keyword evidence="4 12" id="KW-0813">Transport</keyword>
<geneLocation type="mitochondrion" evidence="14"/>
<evidence type="ECO:0000313" key="14">
    <source>
        <dbReference type="EMBL" id="AML25597.1"/>
    </source>
</evidence>
<evidence type="ECO:0000256" key="4">
    <source>
        <dbReference type="ARBA" id="ARBA00022448"/>
    </source>
</evidence>
<gene>
    <name evidence="14" type="primary">ATP8</name>
</gene>
<name>A0A140EFX6_9COLE</name>
<keyword evidence="8 13" id="KW-1133">Transmembrane helix</keyword>
<evidence type="ECO:0000256" key="7">
    <source>
        <dbReference type="ARBA" id="ARBA00022781"/>
    </source>
</evidence>
<evidence type="ECO:0000256" key="12">
    <source>
        <dbReference type="RuleBase" id="RU003661"/>
    </source>
</evidence>
<proteinExistence type="inferred from homology"/>
<keyword evidence="11 13" id="KW-0472">Membrane</keyword>
<organism evidence="14">
    <name type="scientific">Staphylinidae sp. BMNH 1274640</name>
    <dbReference type="NCBI Taxonomy" id="1796581"/>
    <lineage>
        <taxon>Eukaryota</taxon>
        <taxon>Metazoa</taxon>
        <taxon>Ecdysozoa</taxon>
        <taxon>Arthropoda</taxon>
        <taxon>Hexapoda</taxon>
        <taxon>Insecta</taxon>
        <taxon>Pterygota</taxon>
        <taxon>Neoptera</taxon>
        <taxon>Endopterygota</taxon>
        <taxon>Coleoptera</taxon>
        <taxon>Polyphaga</taxon>
        <taxon>Staphyliniformia</taxon>
        <taxon>Staphylinidae</taxon>
    </lineage>
</organism>
<evidence type="ECO:0000256" key="10">
    <source>
        <dbReference type="ARBA" id="ARBA00023128"/>
    </source>
</evidence>
<reference evidence="14" key="1">
    <citation type="submission" date="2015-09" db="EMBL/GenBank/DDBJ databases">
        <title>Capturing the unknown biodiversity of arthropods in tropical forests using metagenomics.</title>
        <authorList>
            <person name="Andujar C."/>
            <person name="Creedy T.J."/>
            <person name="Garner B."/>
            <person name="Canty R."/>
            <person name="Warner H.B."/>
            <person name="Lipecki J."/>
            <person name="Crampton-Platt A."/>
            <person name="Gabrielli M."/>
            <person name="Croydon-Veleslavov I.A."/>
            <person name="Lim J.L."/>
            <person name="Linard B."/>
            <person name="Vogler A."/>
        </authorList>
    </citation>
    <scope>NUCLEOTIDE SEQUENCE</scope>
</reference>
<dbReference type="GO" id="GO:0015078">
    <property type="term" value="F:proton transmembrane transporter activity"/>
    <property type="evidence" value="ECO:0007669"/>
    <property type="project" value="InterPro"/>
</dbReference>
<evidence type="ECO:0000256" key="8">
    <source>
        <dbReference type="ARBA" id="ARBA00022989"/>
    </source>
</evidence>
<dbReference type="EMBL" id="KT696232">
    <property type="protein sequence ID" value="AML25597.1"/>
    <property type="molecule type" value="Genomic_DNA"/>
</dbReference>
<comment type="similarity">
    <text evidence="2 12">Belongs to the ATPase protein 8 family.</text>
</comment>
<evidence type="ECO:0000256" key="1">
    <source>
        <dbReference type="ARBA" id="ARBA00004304"/>
    </source>
</evidence>
<evidence type="ECO:0000256" key="6">
    <source>
        <dbReference type="ARBA" id="ARBA00022692"/>
    </source>
</evidence>
<accession>A0A140EFX6</accession>
<keyword evidence="7 12" id="KW-0375">Hydrogen ion transport</keyword>
<comment type="subunit">
    <text evidence="3">F-type ATPases have 2 components, CF(1) - the catalytic core - and CF(0) - the membrane proton channel.</text>
</comment>
<evidence type="ECO:0000256" key="2">
    <source>
        <dbReference type="ARBA" id="ARBA00008892"/>
    </source>
</evidence>
<keyword evidence="10 12" id="KW-0496">Mitochondrion</keyword>
<keyword evidence="9 12" id="KW-0406">Ion transport</keyword>
<dbReference type="GO" id="GO:0045259">
    <property type="term" value="C:proton-transporting ATP synthase complex"/>
    <property type="evidence" value="ECO:0007669"/>
    <property type="project" value="UniProtKB-KW"/>
</dbReference>
<evidence type="ECO:0000256" key="5">
    <source>
        <dbReference type="ARBA" id="ARBA00022547"/>
    </source>
</evidence>
<dbReference type="AlphaFoldDB" id="A0A140EFX6"/>
<dbReference type="GO" id="GO:0031966">
    <property type="term" value="C:mitochondrial membrane"/>
    <property type="evidence" value="ECO:0007669"/>
    <property type="project" value="UniProtKB-SubCell"/>
</dbReference>
<evidence type="ECO:0000256" key="3">
    <source>
        <dbReference type="ARBA" id="ARBA00011291"/>
    </source>
</evidence>
<evidence type="ECO:0000256" key="11">
    <source>
        <dbReference type="ARBA" id="ARBA00023136"/>
    </source>
</evidence>